<accession>A0ABQ8J652</accession>
<sequence>MNDDLVPESCYSNNNNNNSLVKDCSWIAVVIIDLSLHCNEKKCLDSVEQFAVNPLFYHYTVASCNQCVK</sequence>
<gene>
    <name evidence="1" type="ORF">DERP_008257</name>
</gene>
<name>A0ABQ8J652_DERPT</name>
<evidence type="ECO:0000313" key="1">
    <source>
        <dbReference type="EMBL" id="KAH9418002.1"/>
    </source>
</evidence>
<reference evidence="1 2" key="2">
    <citation type="journal article" date="2022" name="Mol. Biol. Evol.">
        <title>Comparative Genomics Reveals Insights into the Divergent Evolution of Astigmatic Mites and Household Pest Adaptations.</title>
        <authorList>
            <person name="Xiong Q."/>
            <person name="Wan A.T."/>
            <person name="Liu X."/>
            <person name="Fung C.S."/>
            <person name="Xiao X."/>
            <person name="Malainual N."/>
            <person name="Hou J."/>
            <person name="Wang L."/>
            <person name="Wang M."/>
            <person name="Yang K.Y."/>
            <person name="Cui Y."/>
            <person name="Leung E.L."/>
            <person name="Nong W."/>
            <person name="Shin S.K."/>
            <person name="Au S.W."/>
            <person name="Jeong K.Y."/>
            <person name="Chew F.T."/>
            <person name="Hui J.H."/>
            <person name="Leung T.F."/>
            <person name="Tungtrongchitr A."/>
            <person name="Zhong N."/>
            <person name="Liu Z."/>
            <person name="Tsui S.K."/>
        </authorList>
    </citation>
    <scope>NUCLEOTIDE SEQUENCE [LARGE SCALE GENOMIC DNA]</scope>
    <source>
        <strain evidence="1">Derp</strain>
    </source>
</reference>
<reference evidence="1 2" key="1">
    <citation type="journal article" date="2018" name="J. Allergy Clin. Immunol.">
        <title>High-quality assembly of Dermatophagoides pteronyssinus genome and transcriptome reveals a wide range of novel allergens.</title>
        <authorList>
            <person name="Liu X.Y."/>
            <person name="Yang K.Y."/>
            <person name="Wang M.Q."/>
            <person name="Kwok J.S."/>
            <person name="Zeng X."/>
            <person name="Yang Z."/>
            <person name="Xiao X.J."/>
            <person name="Lau C.P."/>
            <person name="Li Y."/>
            <person name="Huang Z.M."/>
            <person name="Ba J.G."/>
            <person name="Yim A.K."/>
            <person name="Ouyang C.Y."/>
            <person name="Ngai S.M."/>
            <person name="Chan T.F."/>
            <person name="Leung E.L."/>
            <person name="Liu L."/>
            <person name="Liu Z.G."/>
            <person name="Tsui S.K."/>
        </authorList>
    </citation>
    <scope>NUCLEOTIDE SEQUENCE [LARGE SCALE GENOMIC DNA]</scope>
    <source>
        <strain evidence="1">Derp</strain>
    </source>
</reference>
<evidence type="ECO:0000313" key="2">
    <source>
        <dbReference type="Proteomes" id="UP000887458"/>
    </source>
</evidence>
<keyword evidence="2" id="KW-1185">Reference proteome</keyword>
<protein>
    <submittedName>
        <fullName evidence="1">Uncharacterized protein</fullName>
    </submittedName>
</protein>
<dbReference type="EMBL" id="NJHN03000067">
    <property type="protein sequence ID" value="KAH9418002.1"/>
    <property type="molecule type" value="Genomic_DNA"/>
</dbReference>
<comment type="caution">
    <text evidence="1">The sequence shown here is derived from an EMBL/GenBank/DDBJ whole genome shotgun (WGS) entry which is preliminary data.</text>
</comment>
<dbReference type="Proteomes" id="UP000887458">
    <property type="component" value="Unassembled WGS sequence"/>
</dbReference>
<organism evidence="1 2">
    <name type="scientific">Dermatophagoides pteronyssinus</name>
    <name type="common">European house dust mite</name>
    <dbReference type="NCBI Taxonomy" id="6956"/>
    <lineage>
        <taxon>Eukaryota</taxon>
        <taxon>Metazoa</taxon>
        <taxon>Ecdysozoa</taxon>
        <taxon>Arthropoda</taxon>
        <taxon>Chelicerata</taxon>
        <taxon>Arachnida</taxon>
        <taxon>Acari</taxon>
        <taxon>Acariformes</taxon>
        <taxon>Sarcoptiformes</taxon>
        <taxon>Astigmata</taxon>
        <taxon>Psoroptidia</taxon>
        <taxon>Analgoidea</taxon>
        <taxon>Pyroglyphidae</taxon>
        <taxon>Dermatophagoidinae</taxon>
        <taxon>Dermatophagoides</taxon>
    </lineage>
</organism>
<proteinExistence type="predicted"/>